<feature type="region of interest" description="Disordered" evidence="1">
    <location>
        <begin position="67"/>
        <end position="91"/>
    </location>
</feature>
<dbReference type="EMBL" id="MN740076">
    <property type="protein sequence ID" value="QHT86738.1"/>
    <property type="molecule type" value="Genomic_DNA"/>
</dbReference>
<feature type="compositionally biased region" description="Polar residues" evidence="1">
    <location>
        <begin position="71"/>
        <end position="82"/>
    </location>
</feature>
<dbReference type="AlphaFoldDB" id="A0A6C0I149"/>
<evidence type="ECO:0000256" key="1">
    <source>
        <dbReference type="SAM" id="MobiDB-lite"/>
    </source>
</evidence>
<name>A0A6C0I149_9ZZZZ</name>
<sequence length="172" mass="19441">MNTTHIKIESDALVCMICAAAFFGYALGIQKVVNVIKPHQYNKYSQTNLSELAELLTSNHIIVDGGRENVQKYSNDSNAKPDTSNEETKMNEGNYSVVESKMVEEGEGESQGIKSNKDNEKKNENVSEIIINNSGIVSNNSEEEYEVVTGNIKKLYTKKQPRYYFSWFDSMF</sequence>
<protein>
    <submittedName>
        <fullName evidence="2">Uncharacterized protein</fullName>
    </submittedName>
</protein>
<proteinExistence type="predicted"/>
<accession>A0A6C0I149</accession>
<evidence type="ECO:0000313" key="2">
    <source>
        <dbReference type="EMBL" id="QHT86738.1"/>
    </source>
</evidence>
<organism evidence="2">
    <name type="scientific">viral metagenome</name>
    <dbReference type="NCBI Taxonomy" id="1070528"/>
    <lineage>
        <taxon>unclassified sequences</taxon>
        <taxon>metagenomes</taxon>
        <taxon>organismal metagenomes</taxon>
    </lineage>
</organism>
<reference evidence="2" key="1">
    <citation type="journal article" date="2020" name="Nature">
        <title>Giant virus diversity and host interactions through global metagenomics.</title>
        <authorList>
            <person name="Schulz F."/>
            <person name="Roux S."/>
            <person name="Paez-Espino D."/>
            <person name="Jungbluth S."/>
            <person name="Walsh D.A."/>
            <person name="Denef V.J."/>
            <person name="McMahon K.D."/>
            <person name="Konstantinidis K.T."/>
            <person name="Eloe-Fadrosh E.A."/>
            <person name="Kyrpides N.C."/>
            <person name="Woyke T."/>
        </authorList>
    </citation>
    <scope>NUCLEOTIDE SEQUENCE</scope>
    <source>
        <strain evidence="2">GVMAG-M-3300023184-18</strain>
    </source>
</reference>